<dbReference type="PANTHER" id="PTHR47942">
    <property type="entry name" value="TETRATRICOPEPTIDE REPEAT (TPR)-LIKE SUPERFAMILY PROTEIN-RELATED"/>
    <property type="match status" value="1"/>
</dbReference>
<reference evidence="3" key="2">
    <citation type="submission" date="2020-06" db="EMBL/GenBank/DDBJ databases">
        <title>Helianthus annuus Genome sequencing and assembly Release 2.</title>
        <authorList>
            <person name="Gouzy J."/>
            <person name="Langlade N."/>
            <person name="Munos S."/>
        </authorList>
    </citation>
    <scope>NUCLEOTIDE SEQUENCE</scope>
    <source>
        <tissue evidence="3">Leaves</tissue>
    </source>
</reference>
<gene>
    <name evidence="3" type="ORF">HanXRQr2_Chr14g0667871</name>
</gene>
<dbReference type="InterPro" id="IPR011990">
    <property type="entry name" value="TPR-like_helical_dom_sf"/>
</dbReference>
<dbReference type="Gramene" id="mRNA:HanXRQr2_Chr14g0667871">
    <property type="protein sequence ID" value="mRNA:HanXRQr2_Chr14g0667871"/>
    <property type="gene ID" value="HanXRQr2_Chr14g0667871"/>
</dbReference>
<protein>
    <submittedName>
        <fullName evidence="3">Tetratricopeptide-like helical domain superfamily</fullName>
    </submittedName>
</protein>
<comment type="caution">
    <text evidence="3">The sequence shown here is derived from an EMBL/GenBank/DDBJ whole genome shotgun (WGS) entry which is preliminary data.</text>
</comment>
<feature type="repeat" description="PPR" evidence="2">
    <location>
        <begin position="61"/>
        <end position="95"/>
    </location>
</feature>
<evidence type="ECO:0000256" key="1">
    <source>
        <dbReference type="ARBA" id="ARBA00022737"/>
    </source>
</evidence>
<accession>A0A9K3EEU2</accession>
<evidence type="ECO:0000313" key="4">
    <source>
        <dbReference type="Proteomes" id="UP000215914"/>
    </source>
</evidence>
<sequence>MVGADQVVEAVELFKKLVKEKICEPNQVMYGTVVNGLCKAGHTSKALELLRFMEASSCKPNVYQYNTIIDSLCKDKMVDHALEIFAKMVEKGVRNLAMDLFDELCLKGLKPNVRTYTVMISVYCQEGLFGIAKEFVRKREENGYLPNSVTYNVIVQEFLKQNEFQEANIFLEEMIDRGFFPDATTFSLLLHLTPSIRQDSPMQTIVQKLVNL</sequence>
<evidence type="ECO:0000313" key="3">
    <source>
        <dbReference type="EMBL" id="KAF5771199.1"/>
    </source>
</evidence>
<feature type="repeat" description="PPR" evidence="2">
    <location>
        <begin position="147"/>
        <end position="181"/>
    </location>
</feature>
<keyword evidence="4" id="KW-1185">Reference proteome</keyword>
<keyword evidence="1" id="KW-0677">Repeat</keyword>
<dbReference type="Proteomes" id="UP000215914">
    <property type="component" value="Unassembled WGS sequence"/>
</dbReference>
<organism evidence="3 4">
    <name type="scientific">Helianthus annuus</name>
    <name type="common">Common sunflower</name>
    <dbReference type="NCBI Taxonomy" id="4232"/>
    <lineage>
        <taxon>Eukaryota</taxon>
        <taxon>Viridiplantae</taxon>
        <taxon>Streptophyta</taxon>
        <taxon>Embryophyta</taxon>
        <taxon>Tracheophyta</taxon>
        <taxon>Spermatophyta</taxon>
        <taxon>Magnoliopsida</taxon>
        <taxon>eudicotyledons</taxon>
        <taxon>Gunneridae</taxon>
        <taxon>Pentapetalae</taxon>
        <taxon>asterids</taxon>
        <taxon>campanulids</taxon>
        <taxon>Asterales</taxon>
        <taxon>Asteraceae</taxon>
        <taxon>Asteroideae</taxon>
        <taxon>Heliantheae alliance</taxon>
        <taxon>Heliantheae</taxon>
        <taxon>Helianthus</taxon>
    </lineage>
</organism>
<feature type="repeat" description="PPR" evidence="2">
    <location>
        <begin position="112"/>
        <end position="146"/>
    </location>
</feature>
<dbReference type="Gene3D" id="1.25.40.10">
    <property type="entry name" value="Tetratricopeptide repeat domain"/>
    <property type="match status" value="2"/>
</dbReference>
<proteinExistence type="predicted"/>
<dbReference type="InterPro" id="IPR002885">
    <property type="entry name" value="PPR_rpt"/>
</dbReference>
<dbReference type="InterPro" id="IPR051222">
    <property type="entry name" value="PPR/CCM1_RNA-binding"/>
</dbReference>
<dbReference type="EMBL" id="MNCJ02000329">
    <property type="protein sequence ID" value="KAF5771199.1"/>
    <property type="molecule type" value="Genomic_DNA"/>
</dbReference>
<name>A0A9K3EEU2_HELAN</name>
<dbReference type="PROSITE" id="PS51375">
    <property type="entry name" value="PPR"/>
    <property type="match status" value="4"/>
</dbReference>
<evidence type="ECO:0000256" key="2">
    <source>
        <dbReference type="PROSITE-ProRule" id="PRU00708"/>
    </source>
</evidence>
<dbReference type="Pfam" id="PF12854">
    <property type="entry name" value="PPR_1"/>
    <property type="match status" value="1"/>
</dbReference>
<feature type="repeat" description="PPR" evidence="2">
    <location>
        <begin position="26"/>
        <end position="60"/>
    </location>
</feature>
<dbReference type="Pfam" id="PF13041">
    <property type="entry name" value="PPR_2"/>
    <property type="match status" value="2"/>
</dbReference>
<dbReference type="AlphaFoldDB" id="A0A9K3EEU2"/>
<dbReference type="PANTHER" id="PTHR47942:SF16">
    <property type="entry name" value="PENTATRICOPEPTIDE REPEAT DOMAIN CONTAINING PROTEIN-RELATED"/>
    <property type="match status" value="1"/>
</dbReference>
<dbReference type="NCBIfam" id="TIGR00756">
    <property type="entry name" value="PPR"/>
    <property type="match status" value="4"/>
</dbReference>
<reference evidence="3" key="1">
    <citation type="journal article" date="2017" name="Nature">
        <title>The sunflower genome provides insights into oil metabolism, flowering and Asterid evolution.</title>
        <authorList>
            <person name="Badouin H."/>
            <person name="Gouzy J."/>
            <person name="Grassa C.J."/>
            <person name="Murat F."/>
            <person name="Staton S.E."/>
            <person name="Cottret L."/>
            <person name="Lelandais-Briere C."/>
            <person name="Owens G.L."/>
            <person name="Carrere S."/>
            <person name="Mayjonade B."/>
            <person name="Legrand L."/>
            <person name="Gill N."/>
            <person name="Kane N.C."/>
            <person name="Bowers J.E."/>
            <person name="Hubner S."/>
            <person name="Bellec A."/>
            <person name="Berard A."/>
            <person name="Berges H."/>
            <person name="Blanchet N."/>
            <person name="Boniface M.C."/>
            <person name="Brunel D."/>
            <person name="Catrice O."/>
            <person name="Chaidir N."/>
            <person name="Claudel C."/>
            <person name="Donnadieu C."/>
            <person name="Faraut T."/>
            <person name="Fievet G."/>
            <person name="Helmstetter N."/>
            <person name="King M."/>
            <person name="Knapp S.J."/>
            <person name="Lai Z."/>
            <person name="Le Paslier M.C."/>
            <person name="Lippi Y."/>
            <person name="Lorenzon L."/>
            <person name="Mandel J.R."/>
            <person name="Marage G."/>
            <person name="Marchand G."/>
            <person name="Marquand E."/>
            <person name="Bret-Mestries E."/>
            <person name="Morien E."/>
            <person name="Nambeesan S."/>
            <person name="Nguyen T."/>
            <person name="Pegot-Espagnet P."/>
            <person name="Pouilly N."/>
            <person name="Raftis F."/>
            <person name="Sallet E."/>
            <person name="Schiex T."/>
            <person name="Thomas J."/>
            <person name="Vandecasteele C."/>
            <person name="Vares D."/>
            <person name="Vear F."/>
            <person name="Vautrin S."/>
            <person name="Crespi M."/>
            <person name="Mangin B."/>
            <person name="Burke J.M."/>
            <person name="Salse J."/>
            <person name="Munos S."/>
            <person name="Vincourt P."/>
            <person name="Rieseberg L.H."/>
            <person name="Langlade N.B."/>
        </authorList>
    </citation>
    <scope>NUCLEOTIDE SEQUENCE</scope>
    <source>
        <tissue evidence="3">Leaves</tissue>
    </source>
</reference>